<dbReference type="CDD" id="cd01347">
    <property type="entry name" value="ligand_gated_channel"/>
    <property type="match status" value="1"/>
</dbReference>
<dbReference type="InterPro" id="IPR000531">
    <property type="entry name" value="Beta-barrel_TonB"/>
</dbReference>
<keyword evidence="3 10" id="KW-1134">Transmembrane beta strand</keyword>
<dbReference type="Gene3D" id="2.170.130.10">
    <property type="entry name" value="TonB-dependent receptor, plug domain"/>
    <property type="match status" value="1"/>
</dbReference>
<evidence type="ECO:0000256" key="2">
    <source>
        <dbReference type="ARBA" id="ARBA00022448"/>
    </source>
</evidence>
<dbReference type="Proteomes" id="UP000321362">
    <property type="component" value="Chromosome"/>
</dbReference>
<dbReference type="PROSITE" id="PS52016">
    <property type="entry name" value="TONB_DEPENDENT_REC_3"/>
    <property type="match status" value="1"/>
</dbReference>
<evidence type="ECO:0000256" key="11">
    <source>
        <dbReference type="RuleBase" id="RU003357"/>
    </source>
</evidence>
<keyword evidence="5 12" id="KW-0732">Signal</keyword>
<dbReference type="InterPro" id="IPR037066">
    <property type="entry name" value="Plug_dom_sf"/>
</dbReference>
<gene>
    <name evidence="15" type="ORF">FSB76_24670</name>
</gene>
<evidence type="ECO:0000256" key="10">
    <source>
        <dbReference type="PROSITE-ProRule" id="PRU01360"/>
    </source>
</evidence>
<evidence type="ECO:0000256" key="5">
    <source>
        <dbReference type="ARBA" id="ARBA00022729"/>
    </source>
</evidence>
<keyword evidence="6 11" id="KW-0798">TonB box</keyword>
<dbReference type="GO" id="GO:0044718">
    <property type="term" value="P:siderophore transmembrane transport"/>
    <property type="evidence" value="ECO:0007669"/>
    <property type="project" value="TreeGrafter"/>
</dbReference>
<keyword evidence="8 15" id="KW-0675">Receptor</keyword>
<organism evidence="15 16">
    <name type="scientific">Mucilaginibacter ginsenosidivorax</name>
    <dbReference type="NCBI Taxonomy" id="862126"/>
    <lineage>
        <taxon>Bacteria</taxon>
        <taxon>Pseudomonadati</taxon>
        <taxon>Bacteroidota</taxon>
        <taxon>Sphingobacteriia</taxon>
        <taxon>Sphingobacteriales</taxon>
        <taxon>Sphingobacteriaceae</taxon>
        <taxon>Mucilaginibacter</taxon>
    </lineage>
</organism>
<dbReference type="AlphaFoldDB" id="A0A5B8W536"/>
<comment type="subcellular location">
    <subcellularLocation>
        <location evidence="1 10">Cell outer membrane</location>
        <topology evidence="1 10">Multi-pass membrane protein</topology>
    </subcellularLocation>
</comment>
<dbReference type="PANTHER" id="PTHR30069">
    <property type="entry name" value="TONB-DEPENDENT OUTER MEMBRANE RECEPTOR"/>
    <property type="match status" value="1"/>
</dbReference>
<dbReference type="PANTHER" id="PTHR30069:SF29">
    <property type="entry name" value="HEMOGLOBIN AND HEMOGLOBIN-HAPTOGLOBIN-BINDING PROTEIN 1-RELATED"/>
    <property type="match status" value="1"/>
</dbReference>
<evidence type="ECO:0000256" key="7">
    <source>
        <dbReference type="ARBA" id="ARBA00023136"/>
    </source>
</evidence>
<keyword evidence="4 10" id="KW-0812">Transmembrane</keyword>
<dbReference type="InterPro" id="IPR012910">
    <property type="entry name" value="Plug_dom"/>
</dbReference>
<sequence length="699" mass="77889">MQIKYILSVLVMSFTIKIAYAQGPDTLTKDTTNTRQLKEVVITGTRTQKSLQQVPIPITRVTADEIKKKGLVRLNEILAEQTGMTILDDPHGQGIQIQGFDPAYTMILIDGLPLIGRNTGILELSRIPINNIDRIEIVKGPTSSLYGSEAMAGVVNIITADPAKGISGGAAVRYGTNNTADLSLNSAYKNNRFYISGFANRYSSGGYTLQPSSGLPTVSPFAGYTLNGKSYYKIDDRTTIKLSVRYYTNDQDSRYLVDNRYAAGTGTEKDFNIAPVITHRFTDKLLSTLQLYRSTYKTKSDVRYEDDQSVYDQTYFNQAFNRAELQNDYALKDNLKLTAGAGGQYETVEATRYTKLQSFTSGYGYFQVDWLPVKKLDIIAGGRYDLHSVYKSQLSPKLAASYTLSPKFTVLGSVGKGYKAPDFRQLYLNFTNAEVGYSVFGYEEASAGIQRLQQAGQIETILIDAATLKSLNAESSTAFNLGYRYKPTGKLYWTANLFRNNITNLIETAAIAIKTNGQSVFSYFNLNKVYTQGIETDLSYQVLKSLQVAAGFQYLEAYDQEVLDQIAAGKVFTKDPETNLTKIIKRSDYGGLLGRSKYTYNIRVNYQENKTGINASLRAIYRGRYGYKDTDGNGIVNRDDEYTKGYVLVNASLSKPLLKDAIRVQLTAQNLLNYKDAQVILNLPGRLIYAGIAYNFIKK</sequence>
<evidence type="ECO:0000313" key="15">
    <source>
        <dbReference type="EMBL" id="QEC78984.1"/>
    </source>
</evidence>
<keyword evidence="7 10" id="KW-0472">Membrane</keyword>
<feature type="chain" id="PRO_5022833073" evidence="12">
    <location>
        <begin position="22"/>
        <end position="699"/>
    </location>
</feature>
<evidence type="ECO:0000259" key="14">
    <source>
        <dbReference type="Pfam" id="PF07715"/>
    </source>
</evidence>
<name>A0A5B8W536_9SPHI</name>
<evidence type="ECO:0000256" key="3">
    <source>
        <dbReference type="ARBA" id="ARBA00022452"/>
    </source>
</evidence>
<feature type="domain" description="TonB-dependent receptor-like beta-barrel" evidence="13">
    <location>
        <begin position="179"/>
        <end position="671"/>
    </location>
</feature>
<protein>
    <submittedName>
        <fullName evidence="15">TonB-dependent receptor</fullName>
    </submittedName>
</protein>
<dbReference type="GO" id="GO:0009279">
    <property type="term" value="C:cell outer membrane"/>
    <property type="evidence" value="ECO:0007669"/>
    <property type="project" value="UniProtKB-SubCell"/>
</dbReference>
<keyword evidence="16" id="KW-1185">Reference proteome</keyword>
<reference evidence="15 16" key="1">
    <citation type="journal article" date="2013" name="J. Microbiol.">
        <title>Mucilaginibacter ginsenosidivorax sp. nov., with ginsenoside converting activity isolated from sediment.</title>
        <authorList>
            <person name="Kim J.K."/>
            <person name="Choi T.E."/>
            <person name="Liu Q.M."/>
            <person name="Park H.Y."/>
            <person name="Yi T.H."/>
            <person name="Yoon M.H."/>
            <person name="Kim S.C."/>
            <person name="Im W.T."/>
        </authorList>
    </citation>
    <scope>NUCLEOTIDE SEQUENCE [LARGE SCALE GENOMIC DNA]</scope>
    <source>
        <strain evidence="15 16">KHI28</strain>
    </source>
</reference>
<dbReference type="SUPFAM" id="SSF56935">
    <property type="entry name" value="Porins"/>
    <property type="match status" value="1"/>
</dbReference>
<comment type="similarity">
    <text evidence="10 11">Belongs to the TonB-dependent receptor family.</text>
</comment>
<dbReference type="Pfam" id="PF00593">
    <property type="entry name" value="TonB_dep_Rec_b-barrel"/>
    <property type="match status" value="1"/>
</dbReference>
<dbReference type="InterPro" id="IPR039426">
    <property type="entry name" value="TonB-dep_rcpt-like"/>
</dbReference>
<evidence type="ECO:0000256" key="6">
    <source>
        <dbReference type="ARBA" id="ARBA00023077"/>
    </source>
</evidence>
<dbReference type="GO" id="GO:0015344">
    <property type="term" value="F:siderophore uptake transmembrane transporter activity"/>
    <property type="evidence" value="ECO:0007669"/>
    <property type="project" value="TreeGrafter"/>
</dbReference>
<evidence type="ECO:0000256" key="1">
    <source>
        <dbReference type="ARBA" id="ARBA00004571"/>
    </source>
</evidence>
<evidence type="ECO:0000256" key="8">
    <source>
        <dbReference type="ARBA" id="ARBA00023170"/>
    </source>
</evidence>
<keyword evidence="2 10" id="KW-0813">Transport</keyword>
<evidence type="ECO:0000256" key="12">
    <source>
        <dbReference type="SAM" id="SignalP"/>
    </source>
</evidence>
<dbReference type="Pfam" id="PF07715">
    <property type="entry name" value="Plug"/>
    <property type="match status" value="1"/>
</dbReference>
<keyword evidence="9 10" id="KW-0998">Cell outer membrane</keyword>
<dbReference type="Gene3D" id="2.40.170.20">
    <property type="entry name" value="TonB-dependent receptor, beta-barrel domain"/>
    <property type="match status" value="1"/>
</dbReference>
<evidence type="ECO:0000313" key="16">
    <source>
        <dbReference type="Proteomes" id="UP000321362"/>
    </source>
</evidence>
<dbReference type="InterPro" id="IPR036942">
    <property type="entry name" value="Beta-barrel_TonB_sf"/>
</dbReference>
<evidence type="ECO:0000256" key="9">
    <source>
        <dbReference type="ARBA" id="ARBA00023237"/>
    </source>
</evidence>
<dbReference type="EMBL" id="CP042437">
    <property type="protein sequence ID" value="QEC78984.1"/>
    <property type="molecule type" value="Genomic_DNA"/>
</dbReference>
<feature type="domain" description="TonB-dependent receptor plug" evidence="14">
    <location>
        <begin position="51"/>
        <end position="154"/>
    </location>
</feature>
<evidence type="ECO:0000256" key="4">
    <source>
        <dbReference type="ARBA" id="ARBA00022692"/>
    </source>
</evidence>
<evidence type="ECO:0000259" key="13">
    <source>
        <dbReference type="Pfam" id="PF00593"/>
    </source>
</evidence>
<accession>A0A5B8W536</accession>
<dbReference type="KEGG" id="mgk:FSB76_24670"/>
<proteinExistence type="inferred from homology"/>
<feature type="signal peptide" evidence="12">
    <location>
        <begin position="1"/>
        <end position="21"/>
    </location>
</feature>